<protein>
    <submittedName>
        <fullName evidence="2">Uncharacterized protein</fullName>
    </submittedName>
</protein>
<dbReference type="AlphaFoldDB" id="A0A7U2ESN5"/>
<proteinExistence type="predicted"/>
<organism evidence="2 3">
    <name type="scientific">Phaeosphaeria nodorum (strain SN15 / ATCC MYA-4574 / FGSC 10173)</name>
    <name type="common">Glume blotch fungus</name>
    <name type="synonym">Parastagonospora nodorum</name>
    <dbReference type="NCBI Taxonomy" id="321614"/>
    <lineage>
        <taxon>Eukaryota</taxon>
        <taxon>Fungi</taxon>
        <taxon>Dikarya</taxon>
        <taxon>Ascomycota</taxon>
        <taxon>Pezizomycotina</taxon>
        <taxon>Dothideomycetes</taxon>
        <taxon>Pleosporomycetidae</taxon>
        <taxon>Pleosporales</taxon>
        <taxon>Pleosporineae</taxon>
        <taxon>Phaeosphaeriaceae</taxon>
        <taxon>Parastagonospora</taxon>
    </lineage>
</organism>
<gene>
    <name evidence="2" type="ORF">JI435_022430</name>
</gene>
<dbReference type="Proteomes" id="UP000663193">
    <property type="component" value="Chromosome 2"/>
</dbReference>
<dbReference type="EMBL" id="CP069024">
    <property type="protein sequence ID" value="QRC92076.1"/>
    <property type="molecule type" value="Genomic_DNA"/>
</dbReference>
<keyword evidence="1" id="KW-1133">Transmembrane helix</keyword>
<name>A0A7U2ESN5_PHANO</name>
<accession>A0A7U2ESN5</accession>
<reference evidence="3" key="1">
    <citation type="journal article" date="2021" name="BMC Genomics">
        <title>Chromosome-level genome assembly and manually-curated proteome of model necrotroph Parastagonospora nodorum Sn15 reveals a genome-wide trove of candidate effector homologs, and redundancy of virulence-related functions within an accessory chromosome.</title>
        <authorList>
            <person name="Bertazzoni S."/>
            <person name="Jones D.A.B."/>
            <person name="Phan H.T."/>
            <person name="Tan K.-C."/>
            <person name="Hane J.K."/>
        </authorList>
    </citation>
    <scope>NUCLEOTIDE SEQUENCE [LARGE SCALE GENOMIC DNA]</scope>
    <source>
        <strain evidence="3">SN15 / ATCC MYA-4574 / FGSC 10173)</strain>
    </source>
</reference>
<sequence>MSHDRTLRVLTLLTTALATPLLIGATVLSLQPESWYRRRVSAFCFGYIPLALTAAASVIGIARHGKTPKISIALLDLVAAVTYVALLIPIWSIEVPRLNQGGVGLLIGYTTAPMIVNMFFHIYAFLRNVKFVCSALLDKTEHECPNCRSRFVAGAPEVQETSKGGERYSLLRGEEYLDEDAVAYVDARVSEEQVGAKGAADIEEDKGKGAIKL</sequence>
<dbReference type="KEGG" id="pno:SNOG_02243"/>
<feature type="transmembrane region" description="Helical" evidence="1">
    <location>
        <begin position="105"/>
        <end position="126"/>
    </location>
</feature>
<feature type="transmembrane region" description="Helical" evidence="1">
    <location>
        <begin position="74"/>
        <end position="93"/>
    </location>
</feature>
<dbReference type="OMA" id="VHECPNC"/>
<keyword evidence="3" id="KW-1185">Reference proteome</keyword>
<evidence type="ECO:0000256" key="1">
    <source>
        <dbReference type="SAM" id="Phobius"/>
    </source>
</evidence>
<dbReference type="OrthoDB" id="5241710at2759"/>
<evidence type="ECO:0000313" key="3">
    <source>
        <dbReference type="Proteomes" id="UP000663193"/>
    </source>
</evidence>
<dbReference type="VEuPathDB" id="FungiDB:JI435_022430"/>
<evidence type="ECO:0000313" key="2">
    <source>
        <dbReference type="EMBL" id="QRC92076.1"/>
    </source>
</evidence>
<keyword evidence="1" id="KW-0812">Transmembrane</keyword>
<dbReference type="RefSeq" id="XP_001792858.1">
    <property type="nucleotide sequence ID" value="XM_001792806.1"/>
</dbReference>
<keyword evidence="1" id="KW-0472">Membrane</keyword>
<feature type="transmembrane region" description="Helical" evidence="1">
    <location>
        <begin position="40"/>
        <end position="62"/>
    </location>
</feature>